<dbReference type="PROSITE" id="PS00154">
    <property type="entry name" value="ATPASE_E1_E2"/>
    <property type="match status" value="1"/>
</dbReference>
<dbReference type="Pfam" id="PF13246">
    <property type="entry name" value="Cation_ATPase"/>
    <property type="match status" value="1"/>
</dbReference>
<dbReference type="Gene3D" id="3.40.50.1000">
    <property type="entry name" value="HAD superfamily/HAD-like"/>
    <property type="match status" value="2"/>
</dbReference>
<feature type="transmembrane region" description="Helical" evidence="13">
    <location>
        <begin position="1403"/>
        <end position="1425"/>
    </location>
</feature>
<feature type="compositionally biased region" description="Basic and acidic residues" evidence="14">
    <location>
        <begin position="99"/>
        <end position="115"/>
    </location>
</feature>
<feature type="compositionally biased region" description="Acidic residues" evidence="14">
    <location>
        <begin position="328"/>
        <end position="341"/>
    </location>
</feature>
<feature type="region of interest" description="Disordered" evidence="14">
    <location>
        <begin position="458"/>
        <end position="477"/>
    </location>
</feature>
<dbReference type="InterPro" id="IPR006544">
    <property type="entry name" value="P-type_TPase_V"/>
</dbReference>
<sequence>MADLPNPAGPSTPPNTDQRPAGALTSILKQTSYDPSSPAGPQFFPSEPVPADQPSQQDKDPEAAGHEDDYDDPDGALWSGPAAASVPTSVSGFRMRARSRGDLDRMSRELARSEAESDDDDDAKSRRSKKSRRSRRSSSRRSRSRRGSDATSASEAVATDAESTRSRYSTSRNRRRRTRSRSDASAATSAVESESEDERRGFFEGLSNVFRGRRASSHRPGVSPARSRAGSVRSRQTSRRRGEETDEDAVSMRSESDFAGDDEDPYGPYGSLSESASTSSTTSTSSSQDAGPRRRRTTTGAGGAGLLGLPGGGANDFFGESRIDFDEVEDDEMSSLSEDTDDGGHGKGPSKPHHQLIYIPDEDLPLRFVGLHISSVKLGLWYAGCILSLGIVWLVGRWLPEWWRRANGKMGEFAASQFVVVETYHHPTQILPLQTLRLPSPTPLSTLFPPSVTLPPAHRDDVSHPSSPSLNGVSNGNGATARKKAQLAAAGHTVDEIQFVDYRYYRFILHPGDGMFRMVREWKDPTWTSLPQLRRGLSSASSQLALRTTLFDSNAIEIEAKGIGTLLMDEVLHPFYIFQTVSVFLWAIDDYFYYAFAIGVISVVSIVSTLLETRANVQRMQEMSRFSCSVRVMRDSEWMMTDSSSLVPGDLVDLSEPSLHTFPADLILLSGDAIVNESMLTGESVPVSKVPIEPEFVPLVSSSGPEIAPELARYVVFNGTKIIRIRKTAPGVAQGGKPGADLEAVAMVVRTGFNTTKGALVRSMLFPKPFGFAFYRDSFRFIGVLAGVAALGFCASAINFIKLGIAWSVIIIRAGDLITIVVPPALPATMAIGTSFAIQRLRKMGIFCISPTRVNIGGKVNIVCFDKTGTLTEEGLDVLGVRSVVRSTNVFTELHRDPDDVPIFGVADAKTPLLHALTTCHALKVVNSEVIGDPLDLRMFEFTGWTLEEGKEGVGKKTADSASTRRKKATDTGTSAKVPERAQTLVQTVVRPPGGESFKLEDALKAGSKHAHFLELGVLRTFDFVSSLRRMSVLVKKLKSNSVEAYVKGAPEVMIDICDKSTLPEDYEEVLAEYTRHGYRVIALAGKSMPGLTWIKAQRLKREAVESDLRFLGLVIFENKLKPGTTPAIATFRQAHIPTRMVTGDNVRTAISVGRECGMIQPLARVYLPTFVKGSATTPRSQIEWCDVEDETKTLDPYSLKEIVERDASSVFSGYSDERREYHLAVTGDVFRWMMDFGALETLQRMLIKGVIFARMSPDEKHELVERLQSVGYTVGFCGDGANDCGALKAADVGLSLSEAEASVAAPFTSRQPDIRCFLEVIKEGRASLVTSFSCFKFMALYSLIQFTTVSLLYSIASTLGDFQFLYIDLFLILPIAVTMGRTEPFPRIHPKRPTANLISKKVLTSLVGQIVLTSGFQLFTFLWIRSRDWYSPPIIDPDQLDIVSYENTSLFLLSSFQYILVAAVFCVGPPYRKPIYSNRWLVATLLTLSAFSLYTLFMPTSSPVFALLQFIALPHEFHLELLLIILANVALSWALEDFAAMRIARWIGDMQRRWRRMRGRRKESGKAYKAISRAMDD</sequence>
<dbReference type="SUPFAM" id="SSF81660">
    <property type="entry name" value="Metal cation-transporting ATPase, ATP-binding domain N"/>
    <property type="match status" value="1"/>
</dbReference>
<evidence type="ECO:0000256" key="2">
    <source>
        <dbReference type="ARBA" id="ARBA00006000"/>
    </source>
</evidence>
<dbReference type="Gene3D" id="1.20.1110.10">
    <property type="entry name" value="Calcium-transporting ATPase, transmembrane domain"/>
    <property type="match status" value="1"/>
</dbReference>
<evidence type="ECO:0000256" key="10">
    <source>
        <dbReference type="ARBA" id="ARBA00022989"/>
    </source>
</evidence>
<feature type="compositionally biased region" description="Polar residues" evidence="14">
    <location>
        <begin position="464"/>
        <end position="477"/>
    </location>
</feature>
<comment type="catalytic activity">
    <reaction evidence="12 13">
        <text>ATP + H2O = ADP + phosphate + H(+)</text>
        <dbReference type="Rhea" id="RHEA:13065"/>
        <dbReference type="ChEBI" id="CHEBI:15377"/>
        <dbReference type="ChEBI" id="CHEBI:15378"/>
        <dbReference type="ChEBI" id="CHEBI:30616"/>
        <dbReference type="ChEBI" id="CHEBI:43474"/>
        <dbReference type="ChEBI" id="CHEBI:456216"/>
    </reaction>
</comment>
<feature type="transmembrane region" description="Helical" evidence="13">
    <location>
        <begin position="817"/>
        <end position="838"/>
    </location>
</feature>
<dbReference type="PRINTS" id="PR00119">
    <property type="entry name" value="CATATPASE"/>
</dbReference>
<dbReference type="EMBL" id="BJWK01000006">
    <property type="protein sequence ID" value="GEM08987.1"/>
    <property type="molecule type" value="Genomic_DNA"/>
</dbReference>
<evidence type="ECO:0000313" key="18">
    <source>
        <dbReference type="Proteomes" id="UP000321518"/>
    </source>
</evidence>
<protein>
    <recommendedName>
        <fullName evidence="13">Cation-transporting ATPase</fullName>
        <ecNumber evidence="13">7.2.2.-</ecNumber>
    </recommendedName>
</protein>
<dbReference type="SUPFAM" id="SSF81653">
    <property type="entry name" value="Calcium ATPase, transduction domain A"/>
    <property type="match status" value="1"/>
</dbReference>
<evidence type="ECO:0000256" key="9">
    <source>
        <dbReference type="ARBA" id="ARBA00022967"/>
    </source>
</evidence>
<feature type="transmembrane region" description="Helical" evidence="13">
    <location>
        <begin position="781"/>
        <end position="811"/>
    </location>
</feature>
<evidence type="ECO:0000256" key="14">
    <source>
        <dbReference type="SAM" id="MobiDB-lite"/>
    </source>
</evidence>
<dbReference type="SFLD" id="SFLDS00003">
    <property type="entry name" value="Haloacid_Dehalogenase"/>
    <property type="match status" value="1"/>
</dbReference>
<dbReference type="GO" id="GO:0019829">
    <property type="term" value="F:ATPase-coupled monoatomic cation transmembrane transporter activity"/>
    <property type="evidence" value="ECO:0007669"/>
    <property type="project" value="UniProtKB-UniRule"/>
</dbReference>
<proteinExistence type="inferred from homology"/>
<evidence type="ECO:0000256" key="4">
    <source>
        <dbReference type="ARBA" id="ARBA00022692"/>
    </source>
</evidence>
<feature type="domain" description="P-type ATPase A" evidence="15">
    <location>
        <begin position="629"/>
        <end position="764"/>
    </location>
</feature>
<dbReference type="InterPro" id="IPR044492">
    <property type="entry name" value="P_typ_ATPase_HD_dom"/>
</dbReference>
<keyword evidence="8 13" id="KW-0460">Magnesium</keyword>
<dbReference type="InterPro" id="IPR023298">
    <property type="entry name" value="ATPase_P-typ_TM_dom_sf"/>
</dbReference>
<evidence type="ECO:0000259" key="15">
    <source>
        <dbReference type="Pfam" id="PF00122"/>
    </source>
</evidence>
<dbReference type="FunFam" id="3.40.1110.10:FF:000057">
    <property type="entry name" value="Cation-transporting ATPase"/>
    <property type="match status" value="1"/>
</dbReference>
<evidence type="ECO:0000256" key="12">
    <source>
        <dbReference type="ARBA" id="ARBA00049360"/>
    </source>
</evidence>
<feature type="region of interest" description="Disordered" evidence="14">
    <location>
        <begin position="328"/>
        <end position="353"/>
    </location>
</feature>
<dbReference type="SFLD" id="SFLDF00027">
    <property type="entry name" value="p-type_atpase"/>
    <property type="match status" value="1"/>
</dbReference>
<dbReference type="EC" id="7.2.2.-" evidence="13"/>
<feature type="transmembrane region" description="Helical" evidence="13">
    <location>
        <begin position="571"/>
        <end position="588"/>
    </location>
</feature>
<feature type="transmembrane region" description="Helical" evidence="13">
    <location>
        <begin position="594"/>
        <end position="611"/>
    </location>
</feature>
<feature type="compositionally biased region" description="Low complexity" evidence="14">
    <location>
        <begin position="271"/>
        <end position="287"/>
    </location>
</feature>
<dbReference type="PROSITE" id="PS01229">
    <property type="entry name" value="COF_2"/>
    <property type="match status" value="1"/>
</dbReference>
<keyword evidence="9 13" id="KW-1278">Translocase</keyword>
<feature type="domain" description="P5B-type ATPase N-terminal" evidence="16">
    <location>
        <begin position="362"/>
        <end position="510"/>
    </location>
</feature>
<dbReference type="InterPro" id="IPR023214">
    <property type="entry name" value="HAD_sf"/>
</dbReference>
<feature type="compositionally biased region" description="Basic and acidic residues" evidence="14">
    <location>
        <begin position="57"/>
        <end position="67"/>
    </location>
</feature>
<dbReference type="GO" id="GO:0005524">
    <property type="term" value="F:ATP binding"/>
    <property type="evidence" value="ECO:0007669"/>
    <property type="project" value="UniProtKB-UniRule"/>
</dbReference>
<evidence type="ECO:0000256" key="1">
    <source>
        <dbReference type="ARBA" id="ARBA00004141"/>
    </source>
</evidence>
<dbReference type="InterPro" id="IPR001757">
    <property type="entry name" value="P_typ_ATPase"/>
</dbReference>
<comment type="similarity">
    <text evidence="2 13">Belongs to the cation transport ATPase (P-type) (TC 3.A.3) family. Type V subfamily.</text>
</comment>
<evidence type="ECO:0000313" key="17">
    <source>
        <dbReference type="EMBL" id="GEM08987.1"/>
    </source>
</evidence>
<dbReference type="GO" id="GO:0016020">
    <property type="term" value="C:membrane"/>
    <property type="evidence" value="ECO:0007669"/>
    <property type="project" value="UniProtKB-SubCell"/>
</dbReference>
<evidence type="ECO:0000256" key="6">
    <source>
        <dbReference type="ARBA" id="ARBA00022741"/>
    </source>
</evidence>
<dbReference type="SUPFAM" id="SSF56784">
    <property type="entry name" value="HAD-like"/>
    <property type="match status" value="1"/>
</dbReference>
<dbReference type="SUPFAM" id="SSF81665">
    <property type="entry name" value="Calcium ATPase, transmembrane domain M"/>
    <property type="match status" value="1"/>
</dbReference>
<dbReference type="FunFam" id="3.40.50.1000:FF:000068">
    <property type="entry name" value="Cation-transporting ATPase"/>
    <property type="match status" value="1"/>
</dbReference>
<dbReference type="SFLD" id="SFLDG00002">
    <property type="entry name" value="C1.7:_P-type_atpase_like"/>
    <property type="match status" value="1"/>
</dbReference>
<feature type="compositionally biased region" description="Basic residues" evidence="14">
    <location>
        <begin position="126"/>
        <end position="145"/>
    </location>
</feature>
<keyword evidence="10 13" id="KW-1133">Transmembrane helix</keyword>
<dbReference type="InterPro" id="IPR047821">
    <property type="entry name" value="P5B-type_ATPase"/>
</dbReference>
<feature type="transmembrane region" description="Helical" evidence="13">
    <location>
        <begin position="380"/>
        <end position="400"/>
    </location>
</feature>
<feature type="transmembrane region" description="Helical" evidence="13">
    <location>
        <begin position="1451"/>
        <end position="1469"/>
    </location>
</feature>
<keyword evidence="6 13" id="KW-0547">Nucleotide-binding</keyword>
<feature type="transmembrane region" description="Helical" evidence="13">
    <location>
        <begin position="1481"/>
        <end position="1498"/>
    </location>
</feature>
<keyword evidence="11 13" id="KW-0472">Membrane</keyword>
<feature type="region of interest" description="Disordered" evidence="14">
    <location>
        <begin position="953"/>
        <end position="977"/>
    </location>
</feature>
<keyword evidence="4 13" id="KW-0812">Transmembrane</keyword>
<dbReference type="OrthoDB" id="48943at2759"/>
<keyword evidence="3" id="KW-0597">Phosphoprotein</keyword>
<dbReference type="InterPro" id="IPR059000">
    <property type="entry name" value="ATPase_P-type_domA"/>
</dbReference>
<dbReference type="CDD" id="cd07542">
    <property type="entry name" value="P-type_ATPase_cation"/>
    <property type="match status" value="1"/>
</dbReference>
<feature type="transmembrane region" description="Helical" evidence="13">
    <location>
        <begin position="1363"/>
        <end position="1382"/>
    </location>
</feature>
<dbReference type="FunFam" id="1.20.1110.10:FF:000032">
    <property type="entry name" value="Cation-transporting ATPase"/>
    <property type="match status" value="1"/>
</dbReference>
<dbReference type="Gene3D" id="2.70.150.10">
    <property type="entry name" value="Calcium-transporting ATPase, cytoplasmic transduction domain A"/>
    <property type="match status" value="2"/>
</dbReference>
<keyword evidence="7 13" id="KW-0067">ATP-binding</keyword>
<dbReference type="InterPro" id="IPR008250">
    <property type="entry name" value="ATPase_P-typ_transduc_dom_A_sf"/>
</dbReference>
<dbReference type="Proteomes" id="UP000321518">
    <property type="component" value="Unassembled WGS sequence"/>
</dbReference>
<evidence type="ECO:0000256" key="13">
    <source>
        <dbReference type="RuleBase" id="RU362082"/>
    </source>
</evidence>
<dbReference type="Gene3D" id="3.40.1110.10">
    <property type="entry name" value="Calcium-transporting ATPase, cytoplasmic domain N"/>
    <property type="match status" value="1"/>
</dbReference>
<dbReference type="GO" id="GO:0046872">
    <property type="term" value="F:metal ion binding"/>
    <property type="evidence" value="ECO:0007669"/>
    <property type="project" value="UniProtKB-UniRule"/>
</dbReference>
<feature type="transmembrane region" description="Helical" evidence="13">
    <location>
        <begin position="1338"/>
        <end position="1357"/>
    </location>
</feature>
<dbReference type="GO" id="GO:0016887">
    <property type="term" value="F:ATP hydrolysis activity"/>
    <property type="evidence" value="ECO:0007669"/>
    <property type="project" value="InterPro"/>
</dbReference>
<evidence type="ECO:0000256" key="5">
    <source>
        <dbReference type="ARBA" id="ARBA00022723"/>
    </source>
</evidence>
<dbReference type="GO" id="GO:0015662">
    <property type="term" value="F:P-type ion transporter activity"/>
    <property type="evidence" value="ECO:0007669"/>
    <property type="project" value="InterPro"/>
</dbReference>
<gene>
    <name evidence="17" type="ORF">Rt10032_c06g3004</name>
</gene>
<feature type="compositionally biased region" description="Gly residues" evidence="14">
    <location>
        <begin position="300"/>
        <end position="313"/>
    </location>
</feature>
<dbReference type="GO" id="GO:0006874">
    <property type="term" value="P:intracellular calcium ion homeostasis"/>
    <property type="evidence" value="ECO:0007669"/>
    <property type="project" value="TreeGrafter"/>
</dbReference>
<dbReference type="NCBIfam" id="TIGR01657">
    <property type="entry name" value="P-ATPase-V"/>
    <property type="match status" value="1"/>
</dbReference>
<evidence type="ECO:0000256" key="11">
    <source>
        <dbReference type="ARBA" id="ARBA00023136"/>
    </source>
</evidence>
<feature type="transmembrane region" description="Helical" evidence="13">
    <location>
        <begin position="1518"/>
        <end position="1536"/>
    </location>
</feature>
<dbReference type="NCBIfam" id="TIGR01494">
    <property type="entry name" value="ATPase_P-type"/>
    <property type="match status" value="1"/>
</dbReference>
<name>A0A511KF32_RHOTO</name>
<dbReference type="InterPro" id="IPR023299">
    <property type="entry name" value="ATPase_P-typ_cyto_dom_N"/>
</dbReference>
<accession>A0A511KF32</accession>
<evidence type="ECO:0000256" key="7">
    <source>
        <dbReference type="ARBA" id="ARBA00022840"/>
    </source>
</evidence>
<dbReference type="PANTHER" id="PTHR45630">
    <property type="entry name" value="CATION-TRANSPORTING ATPASE-RELATED"/>
    <property type="match status" value="1"/>
</dbReference>
<dbReference type="FunFam" id="2.70.150.10:FF:000057">
    <property type="entry name" value="Cation-transporting ATPase"/>
    <property type="match status" value="1"/>
</dbReference>
<feature type="compositionally biased region" description="Low complexity" evidence="14">
    <location>
        <begin position="183"/>
        <end position="192"/>
    </location>
</feature>
<keyword evidence="5 13" id="KW-0479">Metal-binding</keyword>
<reference evidence="17 18" key="1">
    <citation type="submission" date="2019-07" db="EMBL/GenBank/DDBJ databases">
        <title>Rhodotorula toruloides NBRC10032 genome sequencing.</title>
        <authorList>
            <person name="Shida Y."/>
            <person name="Takaku H."/>
            <person name="Ogasawara W."/>
            <person name="Mori K."/>
        </authorList>
    </citation>
    <scope>NUCLEOTIDE SEQUENCE [LARGE SCALE GENOMIC DNA]</scope>
    <source>
        <strain evidence="17 18">NBRC10032</strain>
    </source>
</reference>
<dbReference type="InterPro" id="IPR018303">
    <property type="entry name" value="ATPase_P-typ_P_site"/>
</dbReference>
<comment type="subcellular location">
    <subcellularLocation>
        <location evidence="1 13">Membrane</location>
        <topology evidence="1 13">Multi-pass membrane protein</topology>
    </subcellularLocation>
</comment>
<organism evidence="17 18">
    <name type="scientific">Rhodotorula toruloides</name>
    <name type="common">Yeast</name>
    <name type="synonym">Rhodosporidium toruloides</name>
    <dbReference type="NCBI Taxonomy" id="5286"/>
    <lineage>
        <taxon>Eukaryota</taxon>
        <taxon>Fungi</taxon>
        <taxon>Dikarya</taxon>
        <taxon>Basidiomycota</taxon>
        <taxon>Pucciniomycotina</taxon>
        <taxon>Microbotryomycetes</taxon>
        <taxon>Sporidiobolales</taxon>
        <taxon>Sporidiobolaceae</taxon>
        <taxon>Rhodotorula</taxon>
    </lineage>
</organism>
<evidence type="ECO:0000256" key="8">
    <source>
        <dbReference type="ARBA" id="ARBA00022842"/>
    </source>
</evidence>
<comment type="caution">
    <text evidence="17">The sequence shown here is derived from an EMBL/GenBank/DDBJ whole genome shotgun (WGS) entry which is preliminary data.</text>
</comment>
<dbReference type="Pfam" id="PF00122">
    <property type="entry name" value="E1-E2_ATPase"/>
    <property type="match status" value="1"/>
</dbReference>
<evidence type="ECO:0000259" key="16">
    <source>
        <dbReference type="Pfam" id="PF12409"/>
    </source>
</evidence>
<feature type="region of interest" description="Disordered" evidence="14">
    <location>
        <begin position="1"/>
        <end position="313"/>
    </location>
</feature>
<dbReference type="InterPro" id="IPR047819">
    <property type="entry name" value="P5A-ATPase_N"/>
</dbReference>
<evidence type="ECO:0000256" key="3">
    <source>
        <dbReference type="ARBA" id="ARBA00022553"/>
    </source>
</evidence>
<dbReference type="Pfam" id="PF12409">
    <property type="entry name" value="P5-ATPase"/>
    <property type="match status" value="1"/>
</dbReference>
<dbReference type="InterPro" id="IPR036412">
    <property type="entry name" value="HAD-like_sf"/>
</dbReference>
<dbReference type="PANTHER" id="PTHR45630:SF8">
    <property type="entry name" value="CATION-TRANSPORTING ATPASE"/>
    <property type="match status" value="1"/>
</dbReference>